<evidence type="ECO:0000256" key="1">
    <source>
        <dbReference type="SAM" id="MobiDB-lite"/>
    </source>
</evidence>
<sequence>MSDNAELPDLRTVADYQFGAGAGVALFPADEDVRISRSTSGRPRQIHAEGAPVTGAEQADDRVVSYSTDGRFTLGLAGGRRLAAALDAPAGRVVVGDESEPFVREGKNVFAKFVRAVDPDVRPGDEVAVVRGGAASDEGREESVLGVGRAELSASGMLDFETGMAVKTRQGAGDD</sequence>
<proteinExistence type="predicted"/>
<dbReference type="InterPro" id="IPR038250">
    <property type="entry name" value="TGT_C2_sf"/>
</dbReference>
<evidence type="ECO:0000313" key="4">
    <source>
        <dbReference type="Proteomes" id="UP001595921"/>
    </source>
</evidence>
<evidence type="ECO:0000313" key="3">
    <source>
        <dbReference type="EMBL" id="MFC4358839.1"/>
    </source>
</evidence>
<feature type="domain" description="PUA" evidence="2">
    <location>
        <begin position="91"/>
        <end position="173"/>
    </location>
</feature>
<dbReference type="EMBL" id="JBHSDS010000006">
    <property type="protein sequence ID" value="MFC4358839.1"/>
    <property type="molecule type" value="Genomic_DNA"/>
</dbReference>
<protein>
    <submittedName>
        <fullName evidence="3">PUA domain-containing protein</fullName>
    </submittedName>
</protein>
<dbReference type="PROSITE" id="PS50890">
    <property type="entry name" value="PUA"/>
    <property type="match status" value="1"/>
</dbReference>
<dbReference type="Gene3D" id="2.30.130.10">
    <property type="entry name" value="PUA domain"/>
    <property type="match status" value="1"/>
</dbReference>
<dbReference type="SUPFAM" id="SSF88697">
    <property type="entry name" value="PUA domain-like"/>
    <property type="match status" value="1"/>
</dbReference>
<dbReference type="SUPFAM" id="SSF88802">
    <property type="entry name" value="Pre-PUA domain"/>
    <property type="match status" value="1"/>
</dbReference>
<dbReference type="Gene3D" id="3.10.450.90">
    <property type="entry name" value="ArcTGT, C2 domain"/>
    <property type="match status" value="1"/>
</dbReference>
<reference evidence="3 4" key="1">
    <citation type="journal article" date="2019" name="Int. J. Syst. Evol. Microbiol.">
        <title>The Global Catalogue of Microorganisms (GCM) 10K type strain sequencing project: providing services to taxonomists for standard genome sequencing and annotation.</title>
        <authorList>
            <consortium name="The Broad Institute Genomics Platform"/>
            <consortium name="The Broad Institute Genome Sequencing Center for Infectious Disease"/>
            <person name="Wu L."/>
            <person name="Ma J."/>
        </authorList>
    </citation>
    <scope>NUCLEOTIDE SEQUENCE [LARGE SCALE GENOMIC DNA]</scope>
    <source>
        <strain evidence="3 4">CGMCC 1.12553</strain>
    </source>
</reference>
<name>A0ABD5PD74_9EURY</name>
<feature type="region of interest" description="Disordered" evidence="1">
    <location>
        <begin position="35"/>
        <end position="59"/>
    </location>
</feature>
<dbReference type="AlphaFoldDB" id="A0ABD5PD74"/>
<gene>
    <name evidence="3" type="ORF">ACFO0N_12895</name>
</gene>
<organism evidence="3 4">
    <name type="scientific">Halobium salinum</name>
    <dbReference type="NCBI Taxonomy" id="1364940"/>
    <lineage>
        <taxon>Archaea</taxon>
        <taxon>Methanobacteriati</taxon>
        <taxon>Methanobacteriota</taxon>
        <taxon>Stenosarchaea group</taxon>
        <taxon>Halobacteria</taxon>
        <taxon>Halobacteriales</taxon>
        <taxon>Haloferacaceae</taxon>
        <taxon>Halobium</taxon>
    </lineage>
</organism>
<dbReference type="Pfam" id="PF14810">
    <property type="entry name" value="TGT_C2"/>
    <property type="match status" value="1"/>
</dbReference>
<comment type="caution">
    <text evidence="3">The sequence shown here is derived from an EMBL/GenBank/DDBJ whole genome shotgun (WGS) entry which is preliminary data.</text>
</comment>
<dbReference type="RefSeq" id="WP_267623349.1">
    <property type="nucleotide sequence ID" value="NZ_JAODIW010000008.1"/>
</dbReference>
<dbReference type="InterPro" id="IPR036974">
    <property type="entry name" value="PUA_sf"/>
</dbReference>
<dbReference type="CDD" id="cd21149">
    <property type="entry name" value="PUA_archaeosine_TGT"/>
    <property type="match status" value="1"/>
</dbReference>
<dbReference type="Pfam" id="PF01472">
    <property type="entry name" value="PUA"/>
    <property type="match status" value="1"/>
</dbReference>
<dbReference type="InterPro" id="IPR002478">
    <property type="entry name" value="PUA"/>
</dbReference>
<evidence type="ECO:0000259" key="2">
    <source>
        <dbReference type="SMART" id="SM00359"/>
    </source>
</evidence>
<dbReference type="Proteomes" id="UP001595921">
    <property type="component" value="Unassembled WGS sequence"/>
</dbReference>
<keyword evidence="4" id="KW-1185">Reference proteome</keyword>
<dbReference type="InterPro" id="IPR029402">
    <property type="entry name" value="TGT_C2"/>
</dbReference>
<dbReference type="SMART" id="SM00359">
    <property type="entry name" value="PUA"/>
    <property type="match status" value="1"/>
</dbReference>
<dbReference type="InterPro" id="IPR015947">
    <property type="entry name" value="PUA-like_sf"/>
</dbReference>
<accession>A0ABD5PD74</accession>